<name>A0A9X9PV73_GULGU</name>
<evidence type="ECO:0000313" key="2">
    <source>
        <dbReference type="Proteomes" id="UP000269945"/>
    </source>
</evidence>
<organism evidence="1 2">
    <name type="scientific">Gulo gulo</name>
    <name type="common">Wolverine</name>
    <name type="synonym">Gluton</name>
    <dbReference type="NCBI Taxonomy" id="48420"/>
    <lineage>
        <taxon>Eukaryota</taxon>
        <taxon>Metazoa</taxon>
        <taxon>Chordata</taxon>
        <taxon>Craniata</taxon>
        <taxon>Vertebrata</taxon>
        <taxon>Euteleostomi</taxon>
        <taxon>Mammalia</taxon>
        <taxon>Eutheria</taxon>
        <taxon>Laurasiatheria</taxon>
        <taxon>Carnivora</taxon>
        <taxon>Caniformia</taxon>
        <taxon>Musteloidea</taxon>
        <taxon>Mustelidae</taxon>
        <taxon>Guloninae</taxon>
        <taxon>Gulo</taxon>
    </lineage>
</organism>
<feature type="non-terminal residue" evidence="1">
    <location>
        <position position="1"/>
    </location>
</feature>
<evidence type="ECO:0000313" key="1">
    <source>
        <dbReference type="EMBL" id="VCW67859.1"/>
    </source>
</evidence>
<dbReference type="EMBL" id="CYRY02003222">
    <property type="protein sequence ID" value="VCW67859.1"/>
    <property type="molecule type" value="Genomic_DNA"/>
</dbReference>
<sequence>MAKVFSTFTTLIRHFSSVDSFVLSKGGFAAEGFPTFTALVRPFSSMDSLVLDECVF</sequence>
<comment type="caution">
    <text evidence="1">The sequence shown here is derived from an EMBL/GenBank/DDBJ whole genome shotgun (WGS) entry which is preliminary data.</text>
</comment>
<keyword evidence="2" id="KW-1185">Reference proteome</keyword>
<dbReference type="PANTHER" id="PTHR33426:SF38">
    <property type="entry name" value="G-PROTEIN COUPLED RECEPTORS FAMILY 1 PROFILE DOMAIN-CONTAINING PROTEIN"/>
    <property type="match status" value="1"/>
</dbReference>
<dbReference type="PANTHER" id="PTHR33426">
    <property type="entry name" value="C2H2-TYPE DOMAIN-CONTAINING PROTEIN"/>
    <property type="match status" value="1"/>
</dbReference>
<accession>A0A9X9PV73</accession>
<dbReference type="Proteomes" id="UP000269945">
    <property type="component" value="Unassembled WGS sequence"/>
</dbReference>
<dbReference type="AlphaFoldDB" id="A0A9X9PV73"/>
<protein>
    <submittedName>
        <fullName evidence="1">Uncharacterized protein</fullName>
    </submittedName>
</protein>
<reference evidence="1 2" key="1">
    <citation type="submission" date="2018-10" db="EMBL/GenBank/DDBJ databases">
        <authorList>
            <person name="Ekblom R."/>
            <person name="Jareborg N."/>
        </authorList>
    </citation>
    <scope>NUCLEOTIDE SEQUENCE [LARGE SCALE GENOMIC DNA]</scope>
    <source>
        <tissue evidence="1">Muscle</tissue>
    </source>
</reference>
<gene>
    <name evidence="1" type="ORF">BN2614_LOCUS1</name>
</gene>
<proteinExistence type="predicted"/>